<evidence type="ECO:0000259" key="2">
    <source>
        <dbReference type="Pfam" id="PF14358"/>
    </source>
</evidence>
<protein>
    <submittedName>
        <fullName evidence="3">DUF4405 domain-containing protein</fullName>
    </submittedName>
</protein>
<accession>A0AAU8LVR6</accession>
<reference evidence="3" key="1">
    <citation type="journal article" date="2024" name="Syst. Appl. Microbiol.">
        <title>First single-strain enrichments of Electrothrix cable bacteria, description of E. aestuarii sp. nov. and E. rattekaaiensis sp. nov., and proposal of a cable bacteria taxonomy following the rules of the SeqCode.</title>
        <authorList>
            <person name="Plum-Jensen L.E."/>
            <person name="Schramm A."/>
            <person name="Marshall I.P.G."/>
        </authorList>
    </citation>
    <scope>NUCLEOTIDE SEQUENCE</scope>
    <source>
        <strain evidence="3">Rat1</strain>
    </source>
</reference>
<feature type="transmembrane region" description="Helical" evidence="1">
    <location>
        <begin position="41"/>
        <end position="59"/>
    </location>
</feature>
<keyword evidence="1" id="KW-1133">Transmembrane helix</keyword>
<evidence type="ECO:0000313" key="3">
    <source>
        <dbReference type="EMBL" id="XCN73625.1"/>
    </source>
</evidence>
<dbReference type="EMBL" id="CP159373">
    <property type="protein sequence ID" value="XCN73625.1"/>
    <property type="molecule type" value="Genomic_DNA"/>
</dbReference>
<keyword evidence="1" id="KW-0812">Transmembrane</keyword>
<name>A0AAU8LVR6_9BACT</name>
<feature type="transmembrane region" description="Helical" evidence="1">
    <location>
        <begin position="7"/>
        <end position="29"/>
    </location>
</feature>
<feature type="domain" description="Flavinylation-associated cytochrome" evidence="2">
    <location>
        <begin position="7"/>
        <end position="58"/>
    </location>
</feature>
<dbReference type="Pfam" id="PF14358">
    <property type="entry name" value="DUF4405"/>
    <property type="match status" value="1"/>
</dbReference>
<gene>
    <name evidence="3" type="ORF">Q3M24_02395</name>
</gene>
<dbReference type="KEGG" id="eaj:Q3M24_02395"/>
<reference evidence="3" key="2">
    <citation type="submission" date="2024-06" db="EMBL/GenBank/DDBJ databases">
        <authorList>
            <person name="Plum-Jensen L.E."/>
            <person name="Schramm A."/>
            <person name="Marshall I.P.G."/>
        </authorList>
    </citation>
    <scope>NUCLEOTIDE SEQUENCE</scope>
    <source>
        <strain evidence="3">Rat1</strain>
    </source>
</reference>
<keyword evidence="1" id="KW-0472">Membrane</keyword>
<dbReference type="InterPro" id="IPR025517">
    <property type="entry name" value="DUF4405"/>
</dbReference>
<sequence length="165" mass="18541">MKMTRDWITPITTGAFLLTAVTGVLLFFHAATGLNKEVHEWISWIFLIGALLHLALNFGPFKKYLTQRKGQVLMGTFVLLLALSFIPFEEEHHHAPPFVPPIKALARTPLSTLAQVAGTSPDQLRDRLSRKGIAVASYDQSLSELIGNDFRDQVHILEELLEEEH</sequence>
<proteinExistence type="predicted"/>
<evidence type="ECO:0000256" key="1">
    <source>
        <dbReference type="SAM" id="Phobius"/>
    </source>
</evidence>
<dbReference type="AlphaFoldDB" id="A0AAU8LVR6"/>
<organism evidence="3">
    <name type="scientific">Candidatus Electrothrix aestuarii</name>
    <dbReference type="NCBI Taxonomy" id="3062594"/>
    <lineage>
        <taxon>Bacteria</taxon>
        <taxon>Pseudomonadati</taxon>
        <taxon>Thermodesulfobacteriota</taxon>
        <taxon>Desulfobulbia</taxon>
        <taxon>Desulfobulbales</taxon>
        <taxon>Desulfobulbaceae</taxon>
        <taxon>Candidatus Electrothrix</taxon>
    </lineage>
</organism>